<protein>
    <submittedName>
        <fullName evidence="1">Uncharacterized protein</fullName>
    </submittedName>
</protein>
<name>A0AAV6VKF0_9ARAC</name>
<keyword evidence="2" id="KW-1185">Reference proteome</keyword>
<organism evidence="1 2">
    <name type="scientific">Oedothorax gibbosus</name>
    <dbReference type="NCBI Taxonomy" id="931172"/>
    <lineage>
        <taxon>Eukaryota</taxon>
        <taxon>Metazoa</taxon>
        <taxon>Ecdysozoa</taxon>
        <taxon>Arthropoda</taxon>
        <taxon>Chelicerata</taxon>
        <taxon>Arachnida</taxon>
        <taxon>Araneae</taxon>
        <taxon>Araneomorphae</taxon>
        <taxon>Entelegynae</taxon>
        <taxon>Araneoidea</taxon>
        <taxon>Linyphiidae</taxon>
        <taxon>Erigoninae</taxon>
        <taxon>Oedothorax</taxon>
    </lineage>
</organism>
<gene>
    <name evidence="1" type="ORF">JTE90_009591</name>
</gene>
<reference evidence="1 2" key="1">
    <citation type="journal article" date="2022" name="Nat. Ecol. Evol.">
        <title>A masculinizing supergene underlies an exaggerated male reproductive morph in a spider.</title>
        <authorList>
            <person name="Hendrickx F."/>
            <person name="De Corte Z."/>
            <person name="Sonet G."/>
            <person name="Van Belleghem S.M."/>
            <person name="Kostlbacher S."/>
            <person name="Vangestel C."/>
        </authorList>
    </citation>
    <scope>NUCLEOTIDE SEQUENCE [LARGE SCALE GENOMIC DNA]</scope>
    <source>
        <strain evidence="1">W744_W776</strain>
    </source>
</reference>
<dbReference type="Proteomes" id="UP000827092">
    <property type="component" value="Unassembled WGS sequence"/>
</dbReference>
<proteinExistence type="predicted"/>
<sequence>MFPRCLPLKSLFLNLSWNMMYMEQEVFPQTVPLMAEENAPVQEYVPMEDSSGGMFGGGEDYGAGDYYLDFG</sequence>
<evidence type="ECO:0000313" key="1">
    <source>
        <dbReference type="EMBL" id="KAG8196374.1"/>
    </source>
</evidence>
<dbReference type="AlphaFoldDB" id="A0AAV6VKF0"/>
<comment type="caution">
    <text evidence="1">The sequence shown here is derived from an EMBL/GenBank/DDBJ whole genome shotgun (WGS) entry which is preliminary data.</text>
</comment>
<evidence type="ECO:0000313" key="2">
    <source>
        <dbReference type="Proteomes" id="UP000827092"/>
    </source>
</evidence>
<dbReference type="EMBL" id="JAFNEN010000071">
    <property type="protein sequence ID" value="KAG8196374.1"/>
    <property type="molecule type" value="Genomic_DNA"/>
</dbReference>
<accession>A0AAV6VKF0</accession>